<protein>
    <recommendedName>
        <fullName evidence="5">P pilus assembly/Cpx signaling pathway, periplasmic inhibitor/zinc-resistance associated protein</fullName>
    </recommendedName>
</protein>
<evidence type="ECO:0000313" key="4">
    <source>
        <dbReference type="Proteomes" id="UP000004690"/>
    </source>
</evidence>
<dbReference type="OrthoDB" id="956918at2"/>
<dbReference type="STRING" id="926559.JoomaDRAFT_2907"/>
<organism evidence="3 4">
    <name type="scientific">Galbibacter orientalis DSM 19592</name>
    <dbReference type="NCBI Taxonomy" id="926559"/>
    <lineage>
        <taxon>Bacteria</taxon>
        <taxon>Pseudomonadati</taxon>
        <taxon>Bacteroidota</taxon>
        <taxon>Flavobacteriia</taxon>
        <taxon>Flavobacteriales</taxon>
        <taxon>Flavobacteriaceae</taxon>
        <taxon>Galbibacter</taxon>
    </lineage>
</organism>
<keyword evidence="4" id="KW-1185">Reference proteome</keyword>
<evidence type="ECO:0000313" key="3">
    <source>
        <dbReference type="EMBL" id="EIJ39868.1"/>
    </source>
</evidence>
<evidence type="ECO:0000256" key="1">
    <source>
        <dbReference type="SAM" id="MobiDB-lite"/>
    </source>
</evidence>
<dbReference type="eggNOG" id="ENOG5032Y0C">
    <property type="taxonomic scope" value="Bacteria"/>
</dbReference>
<name>I3C8C5_9FLAO</name>
<feature type="signal peptide" evidence="2">
    <location>
        <begin position="1"/>
        <end position="19"/>
    </location>
</feature>
<dbReference type="HOGENOM" id="CLU_123788_1_0_10"/>
<dbReference type="RefSeq" id="WP_008613675.1">
    <property type="nucleotide sequence ID" value="NZ_JH651379.1"/>
</dbReference>
<evidence type="ECO:0000256" key="2">
    <source>
        <dbReference type="SAM" id="SignalP"/>
    </source>
</evidence>
<dbReference type="AlphaFoldDB" id="I3C8C5"/>
<gene>
    <name evidence="3" type="ORF">JoomaDRAFT_2907</name>
</gene>
<reference evidence="3 4" key="1">
    <citation type="submission" date="2012-02" db="EMBL/GenBank/DDBJ databases">
        <title>Improved High-Quality Draft genome of Joostella marina DSM 19592.</title>
        <authorList>
            <consortium name="US DOE Joint Genome Institute (JGI-PGF)"/>
            <person name="Lucas S."/>
            <person name="Copeland A."/>
            <person name="Lapidus A."/>
            <person name="Bruce D."/>
            <person name="Goodwin L."/>
            <person name="Pitluck S."/>
            <person name="Peters L."/>
            <person name="Chertkov O."/>
            <person name="Ovchinnikova G."/>
            <person name="Kyrpides N."/>
            <person name="Mavromatis K."/>
            <person name="Detter J.C."/>
            <person name="Han C."/>
            <person name="Land M."/>
            <person name="Hauser L."/>
            <person name="Markowitz V."/>
            <person name="Cheng J.-F."/>
            <person name="Hugenholtz P."/>
            <person name="Woyke T."/>
            <person name="Wu D."/>
            <person name="Tindall B."/>
            <person name="Brambilla E."/>
            <person name="Klenk H.-P."/>
            <person name="Eisen J.A."/>
        </authorList>
    </citation>
    <scope>NUCLEOTIDE SEQUENCE [LARGE SCALE GENOMIC DNA]</scope>
    <source>
        <strain evidence="3 4">DSM 19592</strain>
    </source>
</reference>
<dbReference type="Proteomes" id="UP000004690">
    <property type="component" value="Unassembled WGS sequence"/>
</dbReference>
<accession>I3C8C5</accession>
<evidence type="ECO:0008006" key="5">
    <source>
        <dbReference type="Google" id="ProtNLM"/>
    </source>
</evidence>
<feature type="chain" id="PRO_5003668605" description="P pilus assembly/Cpx signaling pathway, periplasmic inhibitor/zinc-resistance associated protein" evidence="2">
    <location>
        <begin position="20"/>
        <end position="155"/>
    </location>
</feature>
<dbReference type="EMBL" id="JH651379">
    <property type="protein sequence ID" value="EIJ39868.1"/>
    <property type="molecule type" value="Genomic_DNA"/>
</dbReference>
<proteinExistence type="predicted"/>
<feature type="region of interest" description="Disordered" evidence="1">
    <location>
        <begin position="135"/>
        <end position="155"/>
    </location>
</feature>
<sequence length="155" mass="18344">MKKTLSLLLLVFIVGTTFAQDRPREKRGDQDRKERREDFRKAYANLTPDQIATLKTKKMALALDLTDAQQKDILAINKDLATKHKAKVESFKEMKEKEEKPTVEERFEMKNAMLDEQLAVQTKMKNILDEDQYKMWKRSQHKKHGKRDHRMAARK</sequence>
<keyword evidence="2" id="KW-0732">Signal</keyword>